<reference evidence="1" key="1">
    <citation type="submission" date="2023-06" db="EMBL/GenBank/DDBJ databases">
        <title>Gycomyces niveus sp.nov., a novel actinomycete isolated from soil in Shouguang.</title>
        <authorList>
            <person name="Yang X."/>
            <person name="Zhao J."/>
        </authorList>
    </citation>
    <scope>NUCLEOTIDE SEQUENCE</scope>
    <source>
        <strain evidence="1">NEAU C2</strain>
    </source>
</reference>
<accession>A0ABT7YWZ0</accession>
<dbReference type="Proteomes" id="UP001171902">
    <property type="component" value="Unassembled WGS sequence"/>
</dbReference>
<dbReference type="Gene3D" id="2.60.40.10">
    <property type="entry name" value="Immunoglobulins"/>
    <property type="match status" value="2"/>
</dbReference>
<dbReference type="EMBL" id="JAUEMJ010000011">
    <property type="protein sequence ID" value="MDN3243159.1"/>
    <property type="molecule type" value="Genomic_DNA"/>
</dbReference>
<evidence type="ECO:0000313" key="2">
    <source>
        <dbReference type="Proteomes" id="UP001171902"/>
    </source>
</evidence>
<dbReference type="RefSeq" id="WP_289959718.1">
    <property type="nucleotide sequence ID" value="NZ_JAUEMJ010000011.1"/>
</dbReference>
<sequence>MTEPYVIHGRGKDQCPPNTFCLFADINFNVDGPRTSILVIPAGSTSNNFSEHGFNQSDDGVSSVVNGTNEENALFTKIDQGGHRFPVPAKSEIADLTKYKLPGSRTGTWNDQPQSALAYKEVVPVPVIDQPLADAKVENATQHVSGTAPGAVDKVEIYDELKLIGTVPVSNGQWTFTPSTDWSEGKHELAVLAVHGSAKSGRAYRNFYLVKPTATVQITTPKNGAHVDDSAHIEGHAFHAGAVELKDGDTALGTVPVTGDMWAYAHAEAWALGEHTVHATAVSGGIRSTEARTTFTVEKQNLNVTYQFSGSWSDTTSGVEEHVYSYNIVLTADTKSVERWRLGFKQLPAKAHLAKMFTDTFWGVIIKDGADGTVLLGSPPPEQGKHIIFAGKELHVQVQVAFPDKNSAHEKLYGLFAEDWGKSA</sequence>
<dbReference type="InterPro" id="IPR013783">
    <property type="entry name" value="Ig-like_fold"/>
</dbReference>
<organism evidence="1 2">
    <name type="scientific">Glycomyces tritici</name>
    <dbReference type="NCBI Taxonomy" id="2665176"/>
    <lineage>
        <taxon>Bacteria</taxon>
        <taxon>Bacillati</taxon>
        <taxon>Actinomycetota</taxon>
        <taxon>Actinomycetes</taxon>
        <taxon>Glycomycetales</taxon>
        <taxon>Glycomycetaceae</taxon>
        <taxon>Glycomyces</taxon>
    </lineage>
</organism>
<dbReference type="Pfam" id="PF03995">
    <property type="entry name" value="Inhibitor_I36"/>
    <property type="match status" value="1"/>
</dbReference>
<comment type="caution">
    <text evidence="1">The sequence shown here is derived from an EMBL/GenBank/DDBJ whole genome shotgun (WGS) entry which is preliminary data.</text>
</comment>
<gene>
    <name evidence="1" type="ORF">QWI33_25780</name>
</gene>
<proteinExistence type="predicted"/>
<name>A0ABT7YWZ0_9ACTN</name>
<protein>
    <submittedName>
        <fullName evidence="1">Peptidase inhibitor family I36 protein</fullName>
    </submittedName>
</protein>
<evidence type="ECO:0000313" key="1">
    <source>
        <dbReference type="EMBL" id="MDN3243159.1"/>
    </source>
</evidence>
<keyword evidence="2" id="KW-1185">Reference proteome</keyword>